<dbReference type="InterPro" id="IPR052421">
    <property type="entry name" value="PCW_Enzyme_Inhibitor"/>
</dbReference>
<organism evidence="5 6">
    <name type="scientific">Acer negundo</name>
    <name type="common">Box elder</name>
    <dbReference type="NCBI Taxonomy" id="4023"/>
    <lineage>
        <taxon>Eukaryota</taxon>
        <taxon>Viridiplantae</taxon>
        <taxon>Streptophyta</taxon>
        <taxon>Embryophyta</taxon>
        <taxon>Tracheophyta</taxon>
        <taxon>Spermatophyta</taxon>
        <taxon>Magnoliopsida</taxon>
        <taxon>eudicotyledons</taxon>
        <taxon>Gunneridae</taxon>
        <taxon>Pentapetalae</taxon>
        <taxon>rosids</taxon>
        <taxon>malvids</taxon>
        <taxon>Sapindales</taxon>
        <taxon>Sapindaceae</taxon>
        <taxon>Hippocastanoideae</taxon>
        <taxon>Acereae</taxon>
        <taxon>Acer</taxon>
    </lineage>
</organism>
<dbReference type="SMART" id="SM00856">
    <property type="entry name" value="PMEI"/>
    <property type="match status" value="1"/>
</dbReference>
<keyword evidence="1" id="KW-0732">Signal</keyword>
<evidence type="ECO:0000313" key="6">
    <source>
        <dbReference type="Proteomes" id="UP001064489"/>
    </source>
</evidence>
<comment type="caution">
    <text evidence="5">The sequence shown here is derived from an EMBL/GenBank/DDBJ whole genome shotgun (WGS) entry which is preliminary data.</text>
</comment>
<accession>A0AAD5NVH9</accession>
<dbReference type="InterPro" id="IPR035513">
    <property type="entry name" value="Invertase/methylesterase_inhib"/>
</dbReference>
<reference evidence="5" key="1">
    <citation type="journal article" date="2022" name="Plant J.">
        <title>Strategies of tolerance reflected in two North American maple genomes.</title>
        <authorList>
            <person name="McEvoy S.L."/>
            <person name="Sezen U.U."/>
            <person name="Trouern-Trend A."/>
            <person name="McMahon S.M."/>
            <person name="Schaberg P.G."/>
            <person name="Yang J."/>
            <person name="Wegrzyn J.L."/>
            <person name="Swenson N.G."/>
        </authorList>
    </citation>
    <scope>NUCLEOTIDE SEQUENCE</scope>
    <source>
        <strain evidence="5">91603</strain>
    </source>
</reference>
<dbReference type="Gene3D" id="1.20.140.40">
    <property type="entry name" value="Invertase/pectin methylesterase inhibitor family protein"/>
    <property type="match status" value="1"/>
</dbReference>
<protein>
    <recommendedName>
        <fullName evidence="4">Pectinesterase inhibitor domain-containing protein</fullName>
    </recommendedName>
</protein>
<dbReference type="Pfam" id="PF04043">
    <property type="entry name" value="PMEI"/>
    <property type="match status" value="1"/>
</dbReference>
<proteinExistence type="inferred from homology"/>
<comment type="similarity">
    <text evidence="3">Belongs to the PMEI family.</text>
</comment>
<reference evidence="5" key="2">
    <citation type="submission" date="2023-02" db="EMBL/GenBank/DDBJ databases">
        <authorList>
            <person name="Swenson N.G."/>
            <person name="Wegrzyn J.L."/>
            <person name="Mcevoy S.L."/>
        </authorList>
    </citation>
    <scope>NUCLEOTIDE SEQUENCE</scope>
    <source>
        <strain evidence="5">91603</strain>
        <tissue evidence="5">Leaf</tissue>
    </source>
</reference>
<dbReference type="SUPFAM" id="SSF101148">
    <property type="entry name" value="Plant invertase/pectin methylesterase inhibitor"/>
    <property type="match status" value="1"/>
</dbReference>
<dbReference type="PANTHER" id="PTHR36710:SF1">
    <property type="entry name" value="F14J9.2 PROTEIN"/>
    <property type="match status" value="1"/>
</dbReference>
<dbReference type="EMBL" id="JAJSOW010000101">
    <property type="protein sequence ID" value="KAI9181732.1"/>
    <property type="molecule type" value="Genomic_DNA"/>
</dbReference>
<dbReference type="AlphaFoldDB" id="A0AAD5NVH9"/>
<dbReference type="Proteomes" id="UP001064489">
    <property type="component" value="Chromosome 4"/>
</dbReference>
<evidence type="ECO:0000256" key="2">
    <source>
        <dbReference type="ARBA" id="ARBA00023157"/>
    </source>
</evidence>
<feature type="domain" description="Pectinesterase inhibitor" evidence="4">
    <location>
        <begin position="10"/>
        <end position="158"/>
    </location>
</feature>
<dbReference type="InterPro" id="IPR006501">
    <property type="entry name" value="Pectinesterase_inhib_dom"/>
</dbReference>
<dbReference type="CDD" id="cd15797">
    <property type="entry name" value="PMEI"/>
    <property type="match status" value="1"/>
</dbReference>
<keyword evidence="2" id="KW-1015">Disulfide bond</keyword>
<sequence length="166" mass="18758">MSLFIIHSSADENLIKNICIQTSDYQYCTNLYFSDNRSYRVGVQGLALIAIQATINKAQDTIYSRFPELSKKITDLVGKQRLGVCKTDYTNSENNFNGAFQSTSKSDYWKAIDWIRKGANDVIDCQDIYKRENPIADSPISDVNNEIALKLSGIILACIDNLLRRS</sequence>
<dbReference type="GO" id="GO:0046910">
    <property type="term" value="F:pectinesterase inhibitor activity"/>
    <property type="evidence" value="ECO:0007669"/>
    <property type="project" value="InterPro"/>
</dbReference>
<evidence type="ECO:0000259" key="4">
    <source>
        <dbReference type="SMART" id="SM00856"/>
    </source>
</evidence>
<dbReference type="NCBIfam" id="TIGR01614">
    <property type="entry name" value="PME_inhib"/>
    <property type="match status" value="1"/>
</dbReference>
<gene>
    <name evidence="5" type="ORF">LWI28_018011</name>
</gene>
<dbReference type="InterPro" id="IPR034086">
    <property type="entry name" value="PMEI_plant"/>
</dbReference>
<evidence type="ECO:0000256" key="1">
    <source>
        <dbReference type="ARBA" id="ARBA00022729"/>
    </source>
</evidence>
<dbReference type="PANTHER" id="PTHR36710">
    <property type="entry name" value="PECTINESTERASE INHIBITOR-LIKE"/>
    <property type="match status" value="1"/>
</dbReference>
<name>A0AAD5NVH9_ACENE</name>
<evidence type="ECO:0000313" key="5">
    <source>
        <dbReference type="EMBL" id="KAI9181732.1"/>
    </source>
</evidence>
<keyword evidence="6" id="KW-1185">Reference proteome</keyword>
<evidence type="ECO:0000256" key="3">
    <source>
        <dbReference type="ARBA" id="ARBA00038471"/>
    </source>
</evidence>